<proteinExistence type="predicted"/>
<name>X1ENF2_9ZZZZ</name>
<organism evidence="1">
    <name type="scientific">marine sediment metagenome</name>
    <dbReference type="NCBI Taxonomy" id="412755"/>
    <lineage>
        <taxon>unclassified sequences</taxon>
        <taxon>metagenomes</taxon>
        <taxon>ecological metagenomes</taxon>
    </lineage>
</organism>
<comment type="caution">
    <text evidence="1">The sequence shown here is derived from an EMBL/GenBank/DDBJ whole genome shotgun (WGS) entry which is preliminary data.</text>
</comment>
<protein>
    <submittedName>
        <fullName evidence="1">Uncharacterized protein</fullName>
    </submittedName>
</protein>
<accession>X1ENF2</accession>
<gene>
    <name evidence="1" type="ORF">S03H2_22123</name>
</gene>
<evidence type="ECO:0000313" key="1">
    <source>
        <dbReference type="EMBL" id="GAH34077.1"/>
    </source>
</evidence>
<dbReference type="AlphaFoldDB" id="X1ENF2"/>
<reference evidence="1" key="1">
    <citation type="journal article" date="2014" name="Front. Microbiol.">
        <title>High frequency of phylogenetically diverse reductive dehalogenase-homologous genes in deep subseafloor sedimentary metagenomes.</title>
        <authorList>
            <person name="Kawai M."/>
            <person name="Futagami T."/>
            <person name="Toyoda A."/>
            <person name="Takaki Y."/>
            <person name="Nishi S."/>
            <person name="Hori S."/>
            <person name="Arai W."/>
            <person name="Tsubouchi T."/>
            <person name="Morono Y."/>
            <person name="Uchiyama I."/>
            <person name="Ito T."/>
            <person name="Fujiyama A."/>
            <person name="Inagaki F."/>
            <person name="Takami H."/>
        </authorList>
    </citation>
    <scope>NUCLEOTIDE SEQUENCE</scope>
    <source>
        <strain evidence="1">Expedition CK06-06</strain>
    </source>
</reference>
<sequence length="111" mass="13234">MIGTEDSNLEIFTDNLKEIAFKYTSENLIYEFFLHHEGIPLKLRIALANGFEDLFHRNERFKHFDIIIVAVNLYNTDSIFNYTIQNYSEFSLLDFTRLNNSGFKNFNFKMM</sequence>
<dbReference type="EMBL" id="BARU01011863">
    <property type="protein sequence ID" value="GAH34077.1"/>
    <property type="molecule type" value="Genomic_DNA"/>
</dbReference>